<sequence>MVDRARSLTFKPFVPKSAGQATSESKRTRPHVPESQRKRVRQACQNCRQKKDKCDGNVPCWRCSREGVVCELGVAPGALMSKAERTERLEKVVRHVLGVTSLDDEELRAMSDSIGRSEAPNPGERQLGAQSSLLNFSQQLERKLVDAQKSHQQMEDDNEDDVQNEDDAIATFCRSPSPVATPGDRFFTSVQAILPPRDVASHLVRVCFDYVQCNSFYAQETWVYKQLDALYGDASTLSERDIPTVATVLMIMALGTQFTSDLSLDHQGIVLYERTTSILPVLIKRSNFESVRACLLLATYLFPVDLSGLAYTYLGLAIHMATRNNMHINCHGEVELRVWWTLYTFYQRARIFHGRPATLSIAEVGVHRPRFLPELEPTSNVSNFSNQLILIEITVVLEKIADEIAQLRKHWNAVHIANLLALRKSLIDTKHSLPSLDPEGREEVSTARLRLDIHLCLFYWHARLFLGRPFFLDHPTAIRTTQAAQEPTLDKHVAAGELLAQDSADAAVNIIQLCNLIYNKIGLARASYATEFTSCRAAMLVLIAKGISDKSTALGELLDQGLTLIQHMALGQNQASSEARVIVALQRAITRLHRKPHIVTSSNDGLHDTLSHDHLRQWELLWEQPSPAGQSNDVEPSIEAAYAQQDTGKEYSATDPLDQNGHNPFESDLDDLWSTIFNSQLNEFNLVNCADGGLAVPQLDHQIDTGARPMYDNTPQRSSGLEPDADAQH</sequence>
<dbReference type="Pfam" id="PF04082">
    <property type="entry name" value="Fungal_trans"/>
    <property type="match status" value="1"/>
</dbReference>
<dbReference type="SMART" id="SM00066">
    <property type="entry name" value="GAL4"/>
    <property type="match status" value="1"/>
</dbReference>
<feature type="region of interest" description="Disordered" evidence="3">
    <location>
        <begin position="1"/>
        <end position="37"/>
    </location>
</feature>
<dbReference type="RefSeq" id="XP_040787616.1">
    <property type="nucleotide sequence ID" value="XM_040936837.1"/>
</dbReference>
<dbReference type="InterPro" id="IPR001138">
    <property type="entry name" value="Zn2Cys6_DnaBD"/>
</dbReference>
<dbReference type="InterPro" id="IPR007219">
    <property type="entry name" value="XnlR_reg_dom"/>
</dbReference>
<dbReference type="SUPFAM" id="SSF57701">
    <property type="entry name" value="Zn2/Cys6 DNA-binding domain"/>
    <property type="match status" value="1"/>
</dbReference>
<dbReference type="PROSITE" id="PS00463">
    <property type="entry name" value="ZN2_CY6_FUNGAL_1"/>
    <property type="match status" value="1"/>
</dbReference>
<keyword evidence="6" id="KW-1185">Reference proteome</keyword>
<feature type="domain" description="Zn(2)-C6 fungal-type" evidence="4">
    <location>
        <begin position="43"/>
        <end position="72"/>
    </location>
</feature>
<dbReference type="Proteomes" id="UP000800039">
    <property type="component" value="Unassembled WGS sequence"/>
</dbReference>
<keyword evidence="2" id="KW-0539">Nucleus</keyword>
<dbReference type="EMBL" id="ML976616">
    <property type="protein sequence ID" value="KAF1845053.1"/>
    <property type="molecule type" value="Genomic_DNA"/>
</dbReference>
<gene>
    <name evidence="5" type="ORF">K460DRAFT_405331</name>
</gene>
<dbReference type="Pfam" id="PF00172">
    <property type="entry name" value="Zn_clus"/>
    <property type="match status" value="1"/>
</dbReference>
<dbReference type="GO" id="GO:0003677">
    <property type="term" value="F:DNA binding"/>
    <property type="evidence" value="ECO:0007669"/>
    <property type="project" value="InterPro"/>
</dbReference>
<dbReference type="PROSITE" id="PS50048">
    <property type="entry name" value="ZN2_CY6_FUNGAL_2"/>
    <property type="match status" value="1"/>
</dbReference>
<dbReference type="OrthoDB" id="3266505at2759"/>
<dbReference type="GO" id="GO:0008270">
    <property type="term" value="F:zinc ion binding"/>
    <property type="evidence" value="ECO:0007669"/>
    <property type="project" value="InterPro"/>
</dbReference>
<dbReference type="GeneID" id="63854087"/>
<protein>
    <recommendedName>
        <fullName evidence="4">Zn(2)-C6 fungal-type domain-containing protein</fullName>
    </recommendedName>
</protein>
<dbReference type="SMART" id="SM00906">
    <property type="entry name" value="Fungal_trans"/>
    <property type="match status" value="1"/>
</dbReference>
<evidence type="ECO:0000313" key="5">
    <source>
        <dbReference type="EMBL" id="KAF1845053.1"/>
    </source>
</evidence>
<reference evidence="5" key="1">
    <citation type="submission" date="2020-01" db="EMBL/GenBank/DDBJ databases">
        <authorList>
            <consortium name="DOE Joint Genome Institute"/>
            <person name="Haridas S."/>
            <person name="Albert R."/>
            <person name="Binder M."/>
            <person name="Bloem J."/>
            <person name="Labutti K."/>
            <person name="Salamov A."/>
            <person name="Andreopoulos B."/>
            <person name="Baker S.E."/>
            <person name="Barry K."/>
            <person name="Bills G."/>
            <person name="Bluhm B.H."/>
            <person name="Cannon C."/>
            <person name="Castanera R."/>
            <person name="Culley D.E."/>
            <person name="Daum C."/>
            <person name="Ezra D."/>
            <person name="Gonzalez J.B."/>
            <person name="Henrissat B."/>
            <person name="Kuo A."/>
            <person name="Liang C."/>
            <person name="Lipzen A."/>
            <person name="Lutzoni F."/>
            <person name="Magnuson J."/>
            <person name="Mondo S."/>
            <person name="Nolan M."/>
            <person name="Ohm R."/>
            <person name="Pangilinan J."/>
            <person name="Park H.-J."/>
            <person name="Ramirez L."/>
            <person name="Alfaro M."/>
            <person name="Sun H."/>
            <person name="Tritt A."/>
            <person name="Yoshinaga Y."/>
            <person name="Zwiers L.-H."/>
            <person name="Turgeon B.G."/>
            <person name="Goodwin S.B."/>
            <person name="Spatafora J.W."/>
            <person name="Crous P.W."/>
            <person name="Grigoriev I.V."/>
        </authorList>
    </citation>
    <scope>NUCLEOTIDE SEQUENCE</scope>
    <source>
        <strain evidence="5">CBS 394.84</strain>
    </source>
</reference>
<evidence type="ECO:0000256" key="3">
    <source>
        <dbReference type="SAM" id="MobiDB-lite"/>
    </source>
</evidence>
<dbReference type="PANTHER" id="PTHR46910:SF23">
    <property type="entry name" value="THIAMINE REPRESSIBLE GENES REGULATORY PROTEIN THI1"/>
    <property type="match status" value="1"/>
</dbReference>
<keyword evidence="1" id="KW-0479">Metal-binding</keyword>
<evidence type="ECO:0000256" key="1">
    <source>
        <dbReference type="ARBA" id="ARBA00022723"/>
    </source>
</evidence>
<comment type="caution">
    <text evidence="5">The sequence shown here is derived from an EMBL/GenBank/DDBJ whole genome shotgun (WGS) entry which is preliminary data.</text>
</comment>
<feature type="compositionally biased region" description="Basic and acidic residues" evidence="3">
    <location>
        <begin position="24"/>
        <end position="37"/>
    </location>
</feature>
<dbReference type="PANTHER" id="PTHR46910">
    <property type="entry name" value="TRANSCRIPTION FACTOR PDR1"/>
    <property type="match status" value="1"/>
</dbReference>
<dbReference type="CDD" id="cd00067">
    <property type="entry name" value="GAL4"/>
    <property type="match status" value="1"/>
</dbReference>
<feature type="region of interest" description="Disordered" evidence="3">
    <location>
        <begin position="705"/>
        <end position="729"/>
    </location>
</feature>
<organism evidence="5 6">
    <name type="scientific">Cucurbitaria berberidis CBS 394.84</name>
    <dbReference type="NCBI Taxonomy" id="1168544"/>
    <lineage>
        <taxon>Eukaryota</taxon>
        <taxon>Fungi</taxon>
        <taxon>Dikarya</taxon>
        <taxon>Ascomycota</taxon>
        <taxon>Pezizomycotina</taxon>
        <taxon>Dothideomycetes</taxon>
        <taxon>Pleosporomycetidae</taxon>
        <taxon>Pleosporales</taxon>
        <taxon>Pleosporineae</taxon>
        <taxon>Cucurbitariaceae</taxon>
        <taxon>Cucurbitaria</taxon>
    </lineage>
</organism>
<dbReference type="CDD" id="cd12148">
    <property type="entry name" value="fungal_TF_MHR"/>
    <property type="match status" value="1"/>
</dbReference>
<proteinExistence type="predicted"/>
<dbReference type="InterPro" id="IPR050987">
    <property type="entry name" value="AtrR-like"/>
</dbReference>
<dbReference type="InterPro" id="IPR036864">
    <property type="entry name" value="Zn2-C6_fun-type_DNA-bd_sf"/>
</dbReference>
<dbReference type="AlphaFoldDB" id="A0A9P4GFE5"/>
<evidence type="ECO:0000259" key="4">
    <source>
        <dbReference type="PROSITE" id="PS50048"/>
    </source>
</evidence>
<dbReference type="Gene3D" id="4.10.240.10">
    <property type="entry name" value="Zn(2)-C6 fungal-type DNA-binding domain"/>
    <property type="match status" value="1"/>
</dbReference>
<dbReference type="GO" id="GO:0000981">
    <property type="term" value="F:DNA-binding transcription factor activity, RNA polymerase II-specific"/>
    <property type="evidence" value="ECO:0007669"/>
    <property type="project" value="InterPro"/>
</dbReference>
<evidence type="ECO:0000313" key="6">
    <source>
        <dbReference type="Proteomes" id="UP000800039"/>
    </source>
</evidence>
<name>A0A9P4GFE5_9PLEO</name>
<accession>A0A9P4GFE5</accession>
<evidence type="ECO:0000256" key="2">
    <source>
        <dbReference type="ARBA" id="ARBA00023242"/>
    </source>
</evidence>
<dbReference type="GO" id="GO:0006351">
    <property type="term" value="P:DNA-templated transcription"/>
    <property type="evidence" value="ECO:0007669"/>
    <property type="project" value="InterPro"/>
</dbReference>